<dbReference type="Gene3D" id="3.40.50.2300">
    <property type="match status" value="1"/>
</dbReference>
<reference evidence="3 4" key="1">
    <citation type="submission" date="2019-06" db="EMBL/GenBank/DDBJ databases">
        <title>Whole genome shotgun sequence of Flavobacterium flevense NBRC 14960.</title>
        <authorList>
            <person name="Hosoyama A."/>
            <person name="Uohara A."/>
            <person name="Ohji S."/>
            <person name="Ichikawa N."/>
        </authorList>
    </citation>
    <scope>NUCLEOTIDE SEQUENCE [LARGE SCALE GENOMIC DNA]</scope>
    <source>
        <strain evidence="3 4">NBRC 14960</strain>
    </source>
</reference>
<dbReference type="SUPFAM" id="SSF52172">
    <property type="entry name" value="CheY-like"/>
    <property type="match status" value="1"/>
</dbReference>
<dbReference type="PROSITE" id="PS50110">
    <property type="entry name" value="RESPONSE_REGULATORY"/>
    <property type="match status" value="1"/>
</dbReference>
<proteinExistence type="predicted"/>
<evidence type="ECO:0000259" key="2">
    <source>
        <dbReference type="PROSITE" id="PS50110"/>
    </source>
</evidence>
<comment type="caution">
    <text evidence="3">The sequence shown here is derived from an EMBL/GenBank/DDBJ whole genome shotgun (WGS) entry which is preliminary data.</text>
</comment>
<keyword evidence="1" id="KW-0597">Phosphoprotein</keyword>
<dbReference type="AlphaFoldDB" id="A0A4Y4AXI2"/>
<dbReference type="Proteomes" id="UP000316775">
    <property type="component" value="Unassembled WGS sequence"/>
</dbReference>
<organism evidence="3 4">
    <name type="scientific">Flavobacterium flevense</name>
    <dbReference type="NCBI Taxonomy" id="983"/>
    <lineage>
        <taxon>Bacteria</taxon>
        <taxon>Pseudomonadati</taxon>
        <taxon>Bacteroidota</taxon>
        <taxon>Flavobacteriia</taxon>
        <taxon>Flavobacteriales</taxon>
        <taxon>Flavobacteriaceae</taxon>
        <taxon>Flavobacterium</taxon>
    </lineage>
</organism>
<evidence type="ECO:0000313" key="4">
    <source>
        <dbReference type="Proteomes" id="UP000316775"/>
    </source>
</evidence>
<dbReference type="RefSeq" id="WP_073240811.1">
    <property type="nucleotide sequence ID" value="NZ_BJNP01000010.1"/>
</dbReference>
<dbReference type="InterPro" id="IPR011006">
    <property type="entry name" value="CheY-like_superfamily"/>
</dbReference>
<protein>
    <submittedName>
        <fullName evidence="3">Response regulator</fullName>
    </submittedName>
</protein>
<dbReference type="Pfam" id="PF00072">
    <property type="entry name" value="Response_reg"/>
    <property type="match status" value="1"/>
</dbReference>
<dbReference type="EMBL" id="BJNP01000010">
    <property type="protein sequence ID" value="GEC71637.1"/>
    <property type="molecule type" value="Genomic_DNA"/>
</dbReference>
<dbReference type="STRING" id="983.SAMN05443543_101106"/>
<evidence type="ECO:0000313" key="3">
    <source>
        <dbReference type="EMBL" id="GEC71637.1"/>
    </source>
</evidence>
<gene>
    <name evidence="3" type="ORF">FFL01_11760</name>
</gene>
<name>A0A4Y4AXI2_9FLAO</name>
<dbReference type="InterPro" id="IPR001789">
    <property type="entry name" value="Sig_transdc_resp-reg_receiver"/>
</dbReference>
<evidence type="ECO:0000256" key="1">
    <source>
        <dbReference type="PROSITE-ProRule" id="PRU00169"/>
    </source>
</evidence>
<dbReference type="SMART" id="SM00448">
    <property type="entry name" value="REC"/>
    <property type="match status" value="1"/>
</dbReference>
<keyword evidence="4" id="KW-1185">Reference proteome</keyword>
<sequence>MSEISIFYADDDEDDLMFFNDAVESVSSNSNLLVQLHIHKNGENLVTNIKENKPENGVVFLDLNMPKKSGFEILEEIRKEPAIKHFPVVIYSTSSDKSDIELSLNLGANFYAIKPYNFNDLMKMIQSVIKINWNNHKVDIENFLLIK</sequence>
<feature type="domain" description="Response regulatory" evidence="2">
    <location>
        <begin position="5"/>
        <end position="129"/>
    </location>
</feature>
<dbReference type="GO" id="GO:0000160">
    <property type="term" value="P:phosphorelay signal transduction system"/>
    <property type="evidence" value="ECO:0007669"/>
    <property type="project" value="InterPro"/>
</dbReference>
<accession>A0A4Y4AXI2</accession>
<feature type="modified residue" description="4-aspartylphosphate" evidence="1">
    <location>
        <position position="62"/>
    </location>
</feature>
<dbReference type="PANTHER" id="PTHR44520">
    <property type="entry name" value="RESPONSE REGULATOR RCP1-RELATED"/>
    <property type="match status" value="1"/>
</dbReference>
<dbReference type="PANTHER" id="PTHR44520:SF2">
    <property type="entry name" value="RESPONSE REGULATOR RCP1"/>
    <property type="match status" value="1"/>
</dbReference>
<dbReference type="InterPro" id="IPR052893">
    <property type="entry name" value="TCS_response_regulator"/>
</dbReference>
<dbReference type="OrthoDB" id="7631574at2"/>